<name>A0A0F6HDD7_LEPIR</name>
<comment type="caution">
    <text evidence="1">The sequence shown here is derived from an EMBL/GenBank/DDBJ whole genome shotgun (WGS) entry which is preliminary data.</text>
</comment>
<proteinExistence type="predicted"/>
<evidence type="ECO:0000313" key="1">
    <source>
        <dbReference type="EMBL" id="EKO26334.1"/>
    </source>
</evidence>
<dbReference type="EMBL" id="AHNQ02000014">
    <property type="protein sequence ID" value="EKO26334.1"/>
    <property type="molecule type" value="Genomic_DNA"/>
</dbReference>
<dbReference type="AlphaFoldDB" id="A0A0F6HDD7"/>
<accession>A0A0F6HDD7</accession>
<dbReference type="Proteomes" id="UP000006324">
    <property type="component" value="Unassembled WGS sequence"/>
</dbReference>
<organism evidence="1 2">
    <name type="scientific">Leptospira interrogans str. UI 12621</name>
    <dbReference type="NCBI Taxonomy" id="1049937"/>
    <lineage>
        <taxon>Bacteria</taxon>
        <taxon>Pseudomonadati</taxon>
        <taxon>Spirochaetota</taxon>
        <taxon>Spirochaetia</taxon>
        <taxon>Leptospirales</taxon>
        <taxon>Leptospiraceae</taxon>
        <taxon>Leptospira</taxon>
    </lineage>
</organism>
<protein>
    <submittedName>
        <fullName evidence="1">Uncharacterized protein</fullName>
    </submittedName>
</protein>
<sequence>MFIVSSFFAKCKIIFGNTELEKVLSFFLFKITLNEIYRKVKSLHGF</sequence>
<evidence type="ECO:0000313" key="2">
    <source>
        <dbReference type="Proteomes" id="UP000006324"/>
    </source>
</evidence>
<gene>
    <name evidence="1" type="ORF">LEP1GSC104_3009</name>
</gene>
<reference evidence="1 2" key="1">
    <citation type="submission" date="2012-09" db="EMBL/GenBank/DDBJ databases">
        <authorList>
            <person name="Harkins D.M."/>
            <person name="Durkin A.S."/>
            <person name="Brinkac L.M."/>
            <person name="Selengut J.D."/>
            <person name="Sanka R."/>
            <person name="DePew J."/>
            <person name="Purushe J."/>
            <person name="Chanthongthip A."/>
            <person name="Lattana O."/>
            <person name="Phetsouvanh R."/>
            <person name="Newton P.N."/>
            <person name="Vinetz J.M."/>
            <person name="Sutton G.G."/>
            <person name="Nelson W.C."/>
            <person name="Fouts D.E."/>
        </authorList>
    </citation>
    <scope>NUCLEOTIDE SEQUENCE [LARGE SCALE GENOMIC DNA]</scope>
    <source>
        <strain evidence="1 2">UI 12621</strain>
    </source>
</reference>